<feature type="transmembrane region" description="Helical" evidence="15">
    <location>
        <begin position="642"/>
        <end position="663"/>
    </location>
</feature>
<evidence type="ECO:0000256" key="3">
    <source>
        <dbReference type="ARBA" id="ARBA00007222"/>
    </source>
</evidence>
<keyword evidence="11 15" id="KW-0472">Membrane</keyword>
<dbReference type="PANTHER" id="PTHR10050:SF50">
    <property type="entry name" value="DOLICHYL-PHOSPHATE-MANNOSE--PROTEIN MANNOSYLTRANSFERASE 1-RELATED"/>
    <property type="match status" value="1"/>
</dbReference>
<feature type="domain" description="MIR" evidence="17">
    <location>
        <begin position="393"/>
        <end position="453"/>
    </location>
</feature>
<comment type="catalytic activity">
    <reaction evidence="13 15">
        <text>a di-trans,poly-cis-dolichyl beta-D-mannosyl phosphate + L-threonyl-[protein] = 3-O-(alpha-D-mannosyl)-L-threonyl-[protein] + a di-trans,poly-cis-dolichyl phosphate + H(+)</text>
        <dbReference type="Rhea" id="RHEA:53396"/>
        <dbReference type="Rhea" id="RHEA-COMP:11060"/>
        <dbReference type="Rhea" id="RHEA-COMP:13547"/>
        <dbReference type="Rhea" id="RHEA-COMP:19498"/>
        <dbReference type="Rhea" id="RHEA-COMP:19501"/>
        <dbReference type="ChEBI" id="CHEBI:15378"/>
        <dbReference type="ChEBI" id="CHEBI:30013"/>
        <dbReference type="ChEBI" id="CHEBI:57683"/>
        <dbReference type="ChEBI" id="CHEBI:58211"/>
        <dbReference type="ChEBI" id="CHEBI:137323"/>
        <dbReference type="EC" id="2.4.1.109"/>
    </reaction>
</comment>
<dbReference type="InterPro" id="IPR027005">
    <property type="entry name" value="PMT-like"/>
</dbReference>
<dbReference type="SUPFAM" id="SSF82109">
    <property type="entry name" value="MIR domain"/>
    <property type="match status" value="1"/>
</dbReference>
<dbReference type="STRING" id="58919.A0A316Z2M6"/>
<dbReference type="InterPro" id="IPR003342">
    <property type="entry name" value="ArnT-like_N"/>
</dbReference>
<evidence type="ECO:0000256" key="10">
    <source>
        <dbReference type="ARBA" id="ARBA00022989"/>
    </source>
</evidence>
<dbReference type="Pfam" id="PF02366">
    <property type="entry name" value="PMT"/>
    <property type="match status" value="1"/>
</dbReference>
<sequence>MPTRASSLARPAAKVPGAAQIARQELPILAILTLTALVVRCWALSRPSSVVFDEVHFGGFASKYVNQRFFMDVHPPLAKLLLAFVAWAAGFNGAFDFKEIGREYLVGDDTPVPYVAMRLLSALLGVLTVPLAYLTLRALSLRVTTALVGGVLLTFENALVTQSRLILLDSPLLFFTSLTTFAWTAFCVEEKRRAFGKSWWLWLLATGVSLGCVASVKWVGLFTITTIGLCTIVQLWAHLGDVRQPMSQVLRHFLARALCLIVVPFFVYLSTFAIHLAVLNRSGEGDAFMSSAFQHTLRGHGMPDTYADVALGSTVTIRHLHTQGGYLHSHSHNYPAGSGQQQITLYPHRDENNEFYVIAAPKPDDPPPPVDKDGVPLTSDGPHEIEKYNTGTILHLTHGMEVRLIHRKSDKRLHSHDSHRPPITEADYQNEVTAYGFPGFFGDANDNWHVEIERGDPSDSVSSTRVRSLRSIVRFRHTLTGCYLFSHKIALPDWGFGQQEVTCNKNPTRPNSLWFIETSTHALLEDNGMSPGLPAERKKNHIHLVNYLRPSFWARFKELQAVMWETNAGLTERHPYDSRPSAWPTLRRGINFWTKDHRQIYLIGNPFVWLASTTSVMVYIGARALLMLRAKRGKRDWNDSTVVFYDATAGFLFTGWALHYLPFWLMHRQLFIHHYLPALYFSILMLAVVFDVLTSFLKPRFRLQAAAAIIGIAIFVFSIYAPLTYAGTWTRGRCERARLAKTWDFNCVEFPEDIAAYSGFGPAVHTVLPASANATQSLAGTSAVAQPLEAQAGNHAFEEVPKLAQSSGAVAPADVAAEANAAAAAAPAAAASPHLNVEEIHDGAHMPDGHVVEEVAIEGLDHEGVEAVVLQGTAAVAATGASEAPKASITQAAPVDPNAPGERPDDEVGIGREDTVI</sequence>
<evidence type="ECO:0000256" key="6">
    <source>
        <dbReference type="ARBA" id="ARBA00022679"/>
    </source>
</evidence>
<feature type="transmembrane region" description="Helical" evidence="15">
    <location>
        <begin position="115"/>
        <end position="136"/>
    </location>
</feature>
<dbReference type="OrthoDB" id="292747at2759"/>
<name>A0A316Z2M6_9BASI</name>
<dbReference type="UniPathway" id="UPA00378"/>
<keyword evidence="5 15" id="KW-0328">Glycosyltransferase</keyword>
<gene>
    <name evidence="18" type="ORF">FA09DRAFT_300670</name>
</gene>
<dbReference type="Gene3D" id="2.80.10.50">
    <property type="match status" value="1"/>
</dbReference>
<dbReference type="Proteomes" id="UP000245946">
    <property type="component" value="Unassembled WGS sequence"/>
</dbReference>
<comment type="similarity">
    <text evidence="3 15">Belongs to the glycosyltransferase 39 family.</text>
</comment>
<evidence type="ECO:0000256" key="1">
    <source>
        <dbReference type="ARBA" id="ARBA00004477"/>
    </source>
</evidence>
<evidence type="ECO:0000256" key="8">
    <source>
        <dbReference type="ARBA" id="ARBA00022737"/>
    </source>
</evidence>
<dbReference type="GO" id="GO:0004169">
    <property type="term" value="F:dolichyl-phosphate-mannose-protein mannosyltransferase activity"/>
    <property type="evidence" value="ECO:0007669"/>
    <property type="project" value="UniProtKB-UniRule"/>
</dbReference>
<keyword evidence="7 15" id="KW-0812">Transmembrane</keyword>
<evidence type="ECO:0000256" key="15">
    <source>
        <dbReference type="RuleBase" id="RU367007"/>
    </source>
</evidence>
<feature type="transmembrane region" description="Helical" evidence="15">
    <location>
        <begin position="253"/>
        <end position="278"/>
    </location>
</feature>
<keyword evidence="9 15" id="KW-0256">Endoplasmic reticulum</keyword>
<evidence type="ECO:0000313" key="19">
    <source>
        <dbReference type="Proteomes" id="UP000245946"/>
    </source>
</evidence>
<evidence type="ECO:0000256" key="9">
    <source>
        <dbReference type="ARBA" id="ARBA00022824"/>
    </source>
</evidence>
<dbReference type="AlphaFoldDB" id="A0A316Z2M6"/>
<feature type="transmembrane region" description="Helical" evidence="15">
    <location>
        <begin position="705"/>
        <end position="723"/>
    </location>
</feature>
<dbReference type="GeneID" id="37267890"/>
<dbReference type="InterPro" id="IPR032421">
    <property type="entry name" value="PMT_4TMC"/>
</dbReference>
<dbReference type="EMBL" id="KZ819301">
    <property type="protein sequence ID" value="PWN96040.1"/>
    <property type="molecule type" value="Genomic_DNA"/>
</dbReference>
<feature type="transmembrane region" description="Helical" evidence="15">
    <location>
        <begin position="199"/>
        <end position="216"/>
    </location>
</feature>
<proteinExistence type="inferred from homology"/>
<evidence type="ECO:0000256" key="7">
    <source>
        <dbReference type="ARBA" id="ARBA00022692"/>
    </source>
</evidence>
<evidence type="ECO:0000256" key="11">
    <source>
        <dbReference type="ARBA" id="ARBA00023136"/>
    </source>
</evidence>
<feature type="domain" description="MIR" evidence="17">
    <location>
        <begin position="306"/>
        <end position="361"/>
    </location>
</feature>
<feature type="domain" description="MIR" evidence="17">
    <location>
        <begin position="463"/>
        <end position="519"/>
    </location>
</feature>
<comment type="pathway">
    <text evidence="2 15">Protein modification; protein glycosylation.</text>
</comment>
<dbReference type="Pfam" id="PF16192">
    <property type="entry name" value="PMT_4TMC"/>
    <property type="match status" value="1"/>
</dbReference>
<evidence type="ECO:0000313" key="18">
    <source>
        <dbReference type="EMBL" id="PWN96040.1"/>
    </source>
</evidence>
<dbReference type="RefSeq" id="XP_025596319.1">
    <property type="nucleotide sequence ID" value="XM_025740344.1"/>
</dbReference>
<keyword evidence="12" id="KW-0325">Glycoprotein</keyword>
<dbReference type="EC" id="2.4.1.109" evidence="4 15"/>
<evidence type="ECO:0000259" key="17">
    <source>
        <dbReference type="PROSITE" id="PS50919"/>
    </source>
</evidence>
<evidence type="ECO:0000256" key="4">
    <source>
        <dbReference type="ARBA" id="ARBA00012839"/>
    </source>
</evidence>
<evidence type="ECO:0000256" key="12">
    <source>
        <dbReference type="ARBA" id="ARBA00023180"/>
    </source>
</evidence>
<feature type="transmembrane region" description="Helical" evidence="15">
    <location>
        <begin position="77"/>
        <end position="95"/>
    </location>
</feature>
<dbReference type="CDD" id="cd23283">
    <property type="entry name" value="beta-trefoil_MIR_PMT1-like"/>
    <property type="match status" value="1"/>
</dbReference>
<accession>A0A316Z2M6</accession>
<feature type="transmembrane region" description="Helical" evidence="15">
    <location>
        <begin position="607"/>
        <end position="630"/>
    </location>
</feature>
<keyword evidence="8" id="KW-0677">Repeat</keyword>
<feature type="transmembrane region" description="Helical" evidence="15">
    <location>
        <begin position="675"/>
        <end position="693"/>
    </location>
</feature>
<dbReference type="PANTHER" id="PTHR10050">
    <property type="entry name" value="DOLICHYL-PHOSPHATE-MANNOSE--PROTEIN MANNOSYLTRANSFERASE"/>
    <property type="match status" value="1"/>
</dbReference>
<dbReference type="Pfam" id="PF02815">
    <property type="entry name" value="MIR"/>
    <property type="match status" value="1"/>
</dbReference>
<evidence type="ECO:0000256" key="16">
    <source>
        <dbReference type="SAM" id="MobiDB-lite"/>
    </source>
</evidence>
<evidence type="ECO:0000256" key="13">
    <source>
        <dbReference type="ARBA" id="ARBA00045085"/>
    </source>
</evidence>
<feature type="region of interest" description="Disordered" evidence="16">
    <location>
        <begin position="882"/>
        <end position="917"/>
    </location>
</feature>
<organism evidence="18 19">
    <name type="scientific">Tilletiopsis washingtonensis</name>
    <dbReference type="NCBI Taxonomy" id="58919"/>
    <lineage>
        <taxon>Eukaryota</taxon>
        <taxon>Fungi</taxon>
        <taxon>Dikarya</taxon>
        <taxon>Basidiomycota</taxon>
        <taxon>Ustilaginomycotina</taxon>
        <taxon>Exobasidiomycetes</taxon>
        <taxon>Entylomatales</taxon>
        <taxon>Entylomatales incertae sedis</taxon>
        <taxon>Tilletiopsis</taxon>
    </lineage>
</organism>
<feature type="transmembrane region" description="Helical" evidence="15">
    <location>
        <begin position="143"/>
        <end position="160"/>
    </location>
</feature>
<evidence type="ECO:0000256" key="14">
    <source>
        <dbReference type="ARBA" id="ARBA00045102"/>
    </source>
</evidence>
<dbReference type="PROSITE" id="PS50919">
    <property type="entry name" value="MIR"/>
    <property type="match status" value="3"/>
</dbReference>
<dbReference type="GO" id="GO:0005789">
    <property type="term" value="C:endoplasmic reticulum membrane"/>
    <property type="evidence" value="ECO:0007669"/>
    <property type="project" value="UniProtKB-SubCell"/>
</dbReference>
<reference evidence="18 19" key="1">
    <citation type="journal article" date="2018" name="Mol. Biol. Evol.">
        <title>Broad Genomic Sampling Reveals a Smut Pathogenic Ancestry of the Fungal Clade Ustilaginomycotina.</title>
        <authorList>
            <person name="Kijpornyongpan T."/>
            <person name="Mondo S.J."/>
            <person name="Barry K."/>
            <person name="Sandor L."/>
            <person name="Lee J."/>
            <person name="Lipzen A."/>
            <person name="Pangilinan J."/>
            <person name="LaButti K."/>
            <person name="Hainaut M."/>
            <person name="Henrissat B."/>
            <person name="Grigoriev I.V."/>
            <person name="Spatafora J.W."/>
            <person name="Aime M.C."/>
        </authorList>
    </citation>
    <scope>NUCLEOTIDE SEQUENCE [LARGE SCALE GENOMIC DNA]</scope>
    <source>
        <strain evidence="18 19">MCA 4186</strain>
    </source>
</reference>
<keyword evidence="6 15" id="KW-0808">Transferase</keyword>
<comment type="function">
    <text evidence="15">Transfers mannose from Dol-P-mannose to Ser or Thr residues on proteins.</text>
</comment>
<dbReference type="SMART" id="SM00472">
    <property type="entry name" value="MIR"/>
    <property type="match status" value="3"/>
</dbReference>
<evidence type="ECO:0000256" key="5">
    <source>
        <dbReference type="ARBA" id="ARBA00022676"/>
    </source>
</evidence>
<comment type="catalytic activity">
    <reaction evidence="14 15">
        <text>a di-trans,poly-cis-dolichyl beta-D-mannosyl phosphate + L-seryl-[protein] = 3-O-(alpha-D-mannosyl)-L-seryl-[protein] + a di-trans,poly-cis-dolichyl phosphate + H(+)</text>
        <dbReference type="Rhea" id="RHEA:17377"/>
        <dbReference type="Rhea" id="RHEA-COMP:9863"/>
        <dbReference type="Rhea" id="RHEA-COMP:13546"/>
        <dbReference type="Rhea" id="RHEA-COMP:19498"/>
        <dbReference type="Rhea" id="RHEA-COMP:19501"/>
        <dbReference type="ChEBI" id="CHEBI:15378"/>
        <dbReference type="ChEBI" id="CHEBI:29999"/>
        <dbReference type="ChEBI" id="CHEBI:57683"/>
        <dbReference type="ChEBI" id="CHEBI:58211"/>
        <dbReference type="ChEBI" id="CHEBI:137321"/>
        <dbReference type="EC" id="2.4.1.109"/>
    </reaction>
</comment>
<feature type="transmembrane region" description="Helical" evidence="15">
    <location>
        <begin position="166"/>
        <end position="187"/>
    </location>
</feature>
<dbReference type="InterPro" id="IPR036300">
    <property type="entry name" value="MIR_dom_sf"/>
</dbReference>
<evidence type="ECO:0000256" key="2">
    <source>
        <dbReference type="ARBA" id="ARBA00004922"/>
    </source>
</evidence>
<keyword evidence="10 15" id="KW-1133">Transmembrane helix</keyword>
<comment type="subcellular location">
    <subcellularLocation>
        <location evidence="1 15">Endoplasmic reticulum membrane</location>
        <topology evidence="1 15">Multi-pass membrane protein</topology>
    </subcellularLocation>
</comment>
<protein>
    <recommendedName>
        <fullName evidence="4 15">Dolichyl-phosphate-mannose--protein mannosyltransferase</fullName>
        <ecNumber evidence="4 15">2.4.1.109</ecNumber>
    </recommendedName>
</protein>
<keyword evidence="19" id="KW-1185">Reference proteome</keyword>
<dbReference type="InterPro" id="IPR016093">
    <property type="entry name" value="MIR_motif"/>
</dbReference>